<dbReference type="SUPFAM" id="SSF51344">
    <property type="entry name" value="Epsilon subunit of F1F0-ATP synthase N-terminal domain"/>
    <property type="match status" value="1"/>
</dbReference>
<dbReference type="PANTHER" id="PTHR13822">
    <property type="entry name" value="ATP SYNTHASE DELTA/EPSILON CHAIN"/>
    <property type="match status" value="1"/>
</dbReference>
<feature type="domain" description="ATP synthase F1 complex delta/epsilon subunit N-terminal" evidence="11">
    <location>
        <begin position="5"/>
        <end position="84"/>
    </location>
</feature>
<reference evidence="13" key="1">
    <citation type="journal article" date="2019" name="Int. J. Syst. Evol. Microbiol.">
        <title>The Global Catalogue of Microorganisms (GCM) 10K type strain sequencing project: providing services to taxonomists for standard genome sequencing and annotation.</title>
        <authorList>
            <consortium name="The Broad Institute Genomics Platform"/>
            <consortium name="The Broad Institute Genome Sequencing Center for Infectious Disease"/>
            <person name="Wu L."/>
            <person name="Ma J."/>
        </authorList>
    </citation>
    <scope>NUCLEOTIDE SEQUENCE [LARGE SCALE GENOMIC DNA]</scope>
    <source>
        <strain evidence="13">JCM 10671</strain>
    </source>
</reference>
<evidence type="ECO:0000256" key="5">
    <source>
        <dbReference type="ARBA" id="ARBA00023136"/>
    </source>
</evidence>
<dbReference type="InterPro" id="IPR020546">
    <property type="entry name" value="ATP_synth_F1_dsu/esu_N"/>
</dbReference>
<evidence type="ECO:0000256" key="6">
    <source>
        <dbReference type="ARBA" id="ARBA00023196"/>
    </source>
</evidence>
<feature type="compositionally biased region" description="Basic and acidic residues" evidence="10">
    <location>
        <begin position="99"/>
        <end position="114"/>
    </location>
</feature>
<evidence type="ECO:0000256" key="9">
    <source>
        <dbReference type="RuleBase" id="RU003656"/>
    </source>
</evidence>
<comment type="subcellular location">
    <subcellularLocation>
        <location evidence="1 8">Cell membrane</location>
        <topology evidence="1 8">Peripheral membrane protein</topology>
    </subcellularLocation>
</comment>
<evidence type="ECO:0000256" key="3">
    <source>
        <dbReference type="ARBA" id="ARBA00022448"/>
    </source>
</evidence>
<dbReference type="EMBL" id="BAAAHE010000044">
    <property type="protein sequence ID" value="GAA0633166.1"/>
    <property type="molecule type" value="Genomic_DNA"/>
</dbReference>
<keyword evidence="4 8" id="KW-0406">Ion transport</keyword>
<gene>
    <name evidence="8" type="primary">atpC</name>
    <name evidence="12" type="ORF">GCM10009547_41370</name>
</gene>
<keyword evidence="7 8" id="KW-0066">ATP synthesis</keyword>
<protein>
    <recommendedName>
        <fullName evidence="8">ATP synthase epsilon chain</fullName>
    </recommendedName>
    <alternativeName>
        <fullName evidence="8">ATP synthase F1 sector epsilon subunit</fullName>
    </alternativeName>
    <alternativeName>
        <fullName evidence="8">F-ATPase epsilon subunit</fullName>
    </alternativeName>
</protein>
<evidence type="ECO:0000313" key="12">
    <source>
        <dbReference type="EMBL" id="GAA0633166.1"/>
    </source>
</evidence>
<dbReference type="NCBIfam" id="TIGR01216">
    <property type="entry name" value="ATP_synt_epsi"/>
    <property type="match status" value="1"/>
</dbReference>
<feature type="region of interest" description="Disordered" evidence="10">
    <location>
        <begin position="99"/>
        <end position="127"/>
    </location>
</feature>
<keyword evidence="6 8" id="KW-0139">CF(1)</keyword>
<keyword evidence="5 8" id="KW-0472">Membrane</keyword>
<name>A0ABP3SFU9_9ACTN</name>
<comment type="function">
    <text evidence="8">Produces ATP from ADP in the presence of a proton gradient across the membrane.</text>
</comment>
<accession>A0ABP3SFU9</accession>
<dbReference type="PANTHER" id="PTHR13822:SF10">
    <property type="entry name" value="ATP SYNTHASE EPSILON CHAIN, CHLOROPLASTIC"/>
    <property type="match status" value="1"/>
</dbReference>
<comment type="caution">
    <text evidence="12">The sequence shown here is derived from an EMBL/GenBank/DDBJ whole genome shotgun (WGS) entry which is preliminary data.</text>
</comment>
<organism evidence="12 13">
    <name type="scientific">Sporichthya brevicatena</name>
    <dbReference type="NCBI Taxonomy" id="171442"/>
    <lineage>
        <taxon>Bacteria</taxon>
        <taxon>Bacillati</taxon>
        <taxon>Actinomycetota</taxon>
        <taxon>Actinomycetes</taxon>
        <taxon>Sporichthyales</taxon>
        <taxon>Sporichthyaceae</taxon>
        <taxon>Sporichthya</taxon>
    </lineage>
</organism>
<dbReference type="HAMAP" id="MF_00530">
    <property type="entry name" value="ATP_synth_epsil_bac"/>
    <property type="match status" value="1"/>
</dbReference>
<comment type="similarity">
    <text evidence="2 8 9">Belongs to the ATPase epsilon chain family.</text>
</comment>
<keyword evidence="8" id="KW-0375">Hydrogen ion transport</keyword>
<evidence type="ECO:0000256" key="8">
    <source>
        <dbReference type="HAMAP-Rule" id="MF_00530"/>
    </source>
</evidence>
<keyword evidence="3 8" id="KW-0813">Transport</keyword>
<dbReference type="RefSeq" id="WP_344608324.1">
    <property type="nucleotide sequence ID" value="NZ_BAAAHE010000044.1"/>
</dbReference>
<evidence type="ECO:0000256" key="2">
    <source>
        <dbReference type="ARBA" id="ARBA00005712"/>
    </source>
</evidence>
<dbReference type="InterPro" id="IPR001469">
    <property type="entry name" value="ATP_synth_F1_dsu/esu"/>
</dbReference>
<dbReference type="Pfam" id="PF02823">
    <property type="entry name" value="ATP-synt_DE_N"/>
    <property type="match status" value="1"/>
</dbReference>
<evidence type="ECO:0000256" key="1">
    <source>
        <dbReference type="ARBA" id="ARBA00004202"/>
    </source>
</evidence>
<proteinExistence type="inferred from homology"/>
<evidence type="ECO:0000256" key="4">
    <source>
        <dbReference type="ARBA" id="ARBA00023065"/>
    </source>
</evidence>
<sequence>MADTLSVDVVAPDRNVYRGPATIVIARTLEGELGILKGHVPVLGVLESGPVTIRTPDGETVTAAVHGGFISVADDVVSILAEVAELGTDIDVARAQRALDRAKSEGDPEGDAAKRAQTRLRAAGREA</sequence>
<comment type="subunit">
    <text evidence="8 9">F-type ATPases have 2 components, CF(1) - the catalytic core - and CF(0) - the membrane proton channel. CF(1) has five subunits: alpha(3), beta(3), gamma(1), delta(1), epsilon(1). CF(0) has three main subunits: a, b and c.</text>
</comment>
<keyword evidence="8" id="KW-1003">Cell membrane</keyword>
<evidence type="ECO:0000256" key="10">
    <source>
        <dbReference type="SAM" id="MobiDB-lite"/>
    </source>
</evidence>
<evidence type="ECO:0000259" key="11">
    <source>
        <dbReference type="Pfam" id="PF02823"/>
    </source>
</evidence>
<evidence type="ECO:0000313" key="13">
    <source>
        <dbReference type="Proteomes" id="UP001500957"/>
    </source>
</evidence>
<keyword evidence="13" id="KW-1185">Reference proteome</keyword>
<dbReference type="NCBIfam" id="NF009977">
    <property type="entry name" value="PRK13442.1"/>
    <property type="match status" value="1"/>
</dbReference>
<dbReference type="Proteomes" id="UP001500957">
    <property type="component" value="Unassembled WGS sequence"/>
</dbReference>
<dbReference type="CDD" id="cd12152">
    <property type="entry name" value="F1-ATPase_delta"/>
    <property type="match status" value="1"/>
</dbReference>
<dbReference type="Gene3D" id="2.60.15.10">
    <property type="entry name" value="F0F1 ATP synthase delta/epsilon subunit, N-terminal"/>
    <property type="match status" value="1"/>
</dbReference>
<evidence type="ECO:0000256" key="7">
    <source>
        <dbReference type="ARBA" id="ARBA00023310"/>
    </source>
</evidence>
<dbReference type="InterPro" id="IPR036771">
    <property type="entry name" value="ATPsynth_dsu/esu_N"/>
</dbReference>